<evidence type="ECO:0000313" key="10">
    <source>
        <dbReference type="Proteomes" id="UP000255201"/>
    </source>
</evidence>
<organism evidence="9 10">
    <name type="scientific">Escherichia coli</name>
    <dbReference type="NCBI Taxonomy" id="562"/>
    <lineage>
        <taxon>Bacteria</taxon>
        <taxon>Pseudomonadati</taxon>
        <taxon>Pseudomonadota</taxon>
        <taxon>Gammaproteobacteria</taxon>
        <taxon>Enterobacterales</taxon>
        <taxon>Enterobacteriaceae</taxon>
        <taxon>Escherichia</taxon>
    </lineage>
</organism>
<dbReference type="Proteomes" id="UP000255201">
    <property type="component" value="Unassembled WGS sequence"/>
</dbReference>
<evidence type="ECO:0000256" key="2">
    <source>
        <dbReference type="ARBA" id="ARBA00007613"/>
    </source>
</evidence>
<dbReference type="Pfam" id="PF02321">
    <property type="entry name" value="OEP"/>
    <property type="match status" value="1"/>
</dbReference>
<dbReference type="EMBL" id="UFZL01000003">
    <property type="protein sequence ID" value="STE76658.1"/>
    <property type="molecule type" value="Genomic_DNA"/>
</dbReference>
<evidence type="ECO:0000313" key="9">
    <source>
        <dbReference type="EMBL" id="STE76658.1"/>
    </source>
</evidence>
<feature type="region of interest" description="Disordered" evidence="8">
    <location>
        <begin position="199"/>
        <end position="224"/>
    </location>
</feature>
<sequence length="224" mass="23788">MVMGEAAIAAPLPQWANAPAVTPVAQLSLQESILRAFARNPDVTQQAAQIGIGEAQIDEAKSAWYPHVGLTGNAGPSRQTDSSGRLDNNVSYGITLTQLVYDFGKTNNDIKLQTAARDSYRFKLMATLTDVAEKTATAYMEVSRYQALCDAAQRNIHSLENVYNMAALRANAGLNSSSDELQAQTRIGRNALNAGAISGADGKRQSATGGAHWRTAGGDSRATC</sequence>
<keyword evidence="4" id="KW-1134">Transmembrane beta strand</keyword>
<dbReference type="PANTHER" id="PTHR30026:SF22">
    <property type="entry name" value="OUTER MEMBRANE EFFLUX PROTEIN"/>
    <property type="match status" value="1"/>
</dbReference>
<name>A0A376K1H4_ECOLX</name>
<keyword evidence="5" id="KW-0812">Transmembrane</keyword>
<dbReference type="Gene3D" id="1.20.1600.10">
    <property type="entry name" value="Outer membrane efflux proteins (OEP)"/>
    <property type="match status" value="1"/>
</dbReference>
<evidence type="ECO:0000256" key="6">
    <source>
        <dbReference type="ARBA" id="ARBA00023136"/>
    </source>
</evidence>
<evidence type="ECO:0000256" key="4">
    <source>
        <dbReference type="ARBA" id="ARBA00022452"/>
    </source>
</evidence>
<dbReference type="GO" id="GO:0009279">
    <property type="term" value="C:cell outer membrane"/>
    <property type="evidence" value="ECO:0007669"/>
    <property type="project" value="UniProtKB-SubCell"/>
</dbReference>
<evidence type="ECO:0000256" key="8">
    <source>
        <dbReference type="SAM" id="MobiDB-lite"/>
    </source>
</evidence>
<reference evidence="9 10" key="1">
    <citation type="submission" date="2018-06" db="EMBL/GenBank/DDBJ databases">
        <authorList>
            <consortium name="Pathogen Informatics"/>
            <person name="Doyle S."/>
        </authorList>
    </citation>
    <scope>NUCLEOTIDE SEQUENCE [LARGE SCALE GENOMIC DNA]</scope>
    <source>
        <strain evidence="9 10">NCTC10764</strain>
    </source>
</reference>
<accession>A0A376K1H4</accession>
<keyword evidence="7" id="KW-0998">Cell outer membrane</keyword>
<evidence type="ECO:0000256" key="3">
    <source>
        <dbReference type="ARBA" id="ARBA00022448"/>
    </source>
</evidence>
<evidence type="ECO:0000256" key="5">
    <source>
        <dbReference type="ARBA" id="ARBA00022692"/>
    </source>
</evidence>
<dbReference type="PANTHER" id="PTHR30026">
    <property type="entry name" value="OUTER MEMBRANE PROTEIN TOLC"/>
    <property type="match status" value="1"/>
</dbReference>
<evidence type="ECO:0000256" key="7">
    <source>
        <dbReference type="ARBA" id="ARBA00023237"/>
    </source>
</evidence>
<dbReference type="InterPro" id="IPR003423">
    <property type="entry name" value="OMP_efflux"/>
</dbReference>
<keyword evidence="3" id="KW-0813">Transport</keyword>
<dbReference type="InterPro" id="IPR051906">
    <property type="entry name" value="TolC-like"/>
</dbReference>
<comment type="similarity">
    <text evidence="2">Belongs to the outer membrane factor (OMF) (TC 1.B.17) family.</text>
</comment>
<protein>
    <submittedName>
        <fullName evidence="9">Putative type I secretion protein</fullName>
    </submittedName>
</protein>
<dbReference type="GO" id="GO:0015288">
    <property type="term" value="F:porin activity"/>
    <property type="evidence" value="ECO:0007669"/>
    <property type="project" value="TreeGrafter"/>
</dbReference>
<dbReference type="AlphaFoldDB" id="A0A376K1H4"/>
<dbReference type="GO" id="GO:0015562">
    <property type="term" value="F:efflux transmembrane transporter activity"/>
    <property type="evidence" value="ECO:0007669"/>
    <property type="project" value="InterPro"/>
</dbReference>
<dbReference type="SUPFAM" id="SSF56954">
    <property type="entry name" value="Outer membrane efflux proteins (OEP)"/>
    <property type="match status" value="1"/>
</dbReference>
<comment type="subcellular location">
    <subcellularLocation>
        <location evidence="1">Cell outer membrane</location>
    </subcellularLocation>
</comment>
<dbReference type="GO" id="GO:1990281">
    <property type="term" value="C:efflux pump complex"/>
    <property type="evidence" value="ECO:0007669"/>
    <property type="project" value="TreeGrafter"/>
</dbReference>
<proteinExistence type="inferred from homology"/>
<keyword evidence="6" id="KW-0472">Membrane</keyword>
<evidence type="ECO:0000256" key="1">
    <source>
        <dbReference type="ARBA" id="ARBA00004442"/>
    </source>
</evidence>
<gene>
    <name evidence="9" type="ORF">NCTC10764_05245</name>
</gene>